<organism evidence="1 2">
    <name type="scientific">Rhizophagus irregularis</name>
    <dbReference type="NCBI Taxonomy" id="588596"/>
    <lineage>
        <taxon>Eukaryota</taxon>
        <taxon>Fungi</taxon>
        <taxon>Fungi incertae sedis</taxon>
        <taxon>Mucoromycota</taxon>
        <taxon>Glomeromycotina</taxon>
        <taxon>Glomeromycetes</taxon>
        <taxon>Glomerales</taxon>
        <taxon>Glomeraceae</taxon>
        <taxon>Rhizophagus</taxon>
    </lineage>
</organism>
<protein>
    <submittedName>
        <fullName evidence="1">Uncharacterized protein</fullName>
    </submittedName>
</protein>
<dbReference type="AlphaFoldDB" id="A0A2I1G6W6"/>
<dbReference type="VEuPathDB" id="FungiDB:RhiirFUN_012476"/>
<dbReference type="EMBL" id="LLXI01000194">
    <property type="protein sequence ID" value="PKY42375.1"/>
    <property type="molecule type" value="Genomic_DNA"/>
</dbReference>
<keyword evidence="2" id="KW-1185">Reference proteome</keyword>
<sequence>MENNFDEVLNTFSQLFSKNIEWMLCSFNPKPPEFYRHLNHKTKSVTTSTYSSAHKMLTFQEIREKWKNGVFNKDWNVCCRKISFNIRNGIHEKKISASAFYEESKIVTFEDKSKESESGQKSEVTSRDKFKDSEKDGQKVEVTFEDEFKGSKKDDQATFEDGFRLKKSELNFNISVRLQMDSKKLRNYDKVYRKSTYGLEVIFVFKTCSMYFNP</sequence>
<dbReference type="Proteomes" id="UP000234323">
    <property type="component" value="Unassembled WGS sequence"/>
</dbReference>
<proteinExistence type="predicted"/>
<dbReference type="VEuPathDB" id="FungiDB:FUN_011170"/>
<evidence type="ECO:0000313" key="2">
    <source>
        <dbReference type="Proteomes" id="UP000234323"/>
    </source>
</evidence>
<gene>
    <name evidence="1" type="ORF">RhiirA4_505134</name>
</gene>
<dbReference type="VEuPathDB" id="FungiDB:RhiirA1_452393"/>
<reference evidence="1 2" key="1">
    <citation type="submission" date="2015-10" db="EMBL/GenBank/DDBJ databases">
        <title>Genome analyses suggest a sexual origin of heterokaryosis in a supposedly ancient asexual fungus.</title>
        <authorList>
            <person name="Ropars J."/>
            <person name="Sedzielewska K."/>
            <person name="Noel J."/>
            <person name="Charron P."/>
            <person name="Farinelli L."/>
            <person name="Marton T."/>
            <person name="Kruger M."/>
            <person name="Pelin A."/>
            <person name="Brachmann A."/>
            <person name="Corradi N."/>
        </authorList>
    </citation>
    <scope>NUCLEOTIDE SEQUENCE [LARGE SCALE GENOMIC DNA]</scope>
    <source>
        <strain evidence="1 2">A4</strain>
    </source>
</reference>
<comment type="caution">
    <text evidence="1">The sequence shown here is derived from an EMBL/GenBank/DDBJ whole genome shotgun (WGS) entry which is preliminary data.</text>
</comment>
<name>A0A2I1G6W6_9GLOM</name>
<accession>A0A2I1G6W6</accession>
<evidence type="ECO:0000313" key="1">
    <source>
        <dbReference type="EMBL" id="PKY42375.1"/>
    </source>
</evidence>